<keyword evidence="2" id="KW-1185">Reference proteome</keyword>
<dbReference type="Proteomes" id="UP001642360">
    <property type="component" value="Unassembled WGS sequence"/>
</dbReference>
<reference evidence="1 2" key="1">
    <citation type="submission" date="2024-02" db="EMBL/GenBank/DDBJ databases">
        <authorList>
            <person name="Vignale AGUSTIN F."/>
            <person name="Sosa J E."/>
            <person name="Modenutti C."/>
        </authorList>
    </citation>
    <scope>NUCLEOTIDE SEQUENCE [LARGE SCALE GENOMIC DNA]</scope>
</reference>
<dbReference type="EMBL" id="CAUOFW020006203">
    <property type="protein sequence ID" value="CAK9173763.1"/>
    <property type="molecule type" value="Genomic_DNA"/>
</dbReference>
<name>A0ABC8TW94_9AQUA</name>
<dbReference type="AlphaFoldDB" id="A0ABC8TW94"/>
<organism evidence="1 2">
    <name type="scientific">Ilex paraguariensis</name>
    <name type="common">yerba mate</name>
    <dbReference type="NCBI Taxonomy" id="185542"/>
    <lineage>
        <taxon>Eukaryota</taxon>
        <taxon>Viridiplantae</taxon>
        <taxon>Streptophyta</taxon>
        <taxon>Embryophyta</taxon>
        <taxon>Tracheophyta</taxon>
        <taxon>Spermatophyta</taxon>
        <taxon>Magnoliopsida</taxon>
        <taxon>eudicotyledons</taxon>
        <taxon>Gunneridae</taxon>
        <taxon>Pentapetalae</taxon>
        <taxon>asterids</taxon>
        <taxon>campanulids</taxon>
        <taxon>Aquifoliales</taxon>
        <taxon>Aquifoliaceae</taxon>
        <taxon>Ilex</taxon>
    </lineage>
</organism>
<protein>
    <submittedName>
        <fullName evidence="1">Uncharacterized protein</fullName>
    </submittedName>
</protein>
<sequence>MEKIGLWTAAQAVNDNQHQQSQFTPVGRLEEQSRYYNQNLHPSAPDNLYMVQMGIYLILLEKEIRLEIQMMYLVINKVQLQVLRFTSRRYLLVILLLQKFVQKARVISVFLIFRKVKAGKEEAENQNEKFYKSLSMSIASTPLHQPPLLTNGISVSMDLPH</sequence>
<accession>A0ABC8TW94</accession>
<proteinExistence type="predicted"/>
<evidence type="ECO:0000313" key="2">
    <source>
        <dbReference type="Proteomes" id="UP001642360"/>
    </source>
</evidence>
<comment type="caution">
    <text evidence="1">The sequence shown here is derived from an EMBL/GenBank/DDBJ whole genome shotgun (WGS) entry which is preliminary data.</text>
</comment>
<gene>
    <name evidence="1" type="ORF">ILEXP_LOCUS43493</name>
</gene>
<evidence type="ECO:0000313" key="1">
    <source>
        <dbReference type="EMBL" id="CAK9173763.1"/>
    </source>
</evidence>